<evidence type="ECO:0000313" key="2">
    <source>
        <dbReference type="EMBL" id="KAH7308399.1"/>
    </source>
</evidence>
<dbReference type="PANTHER" id="PTHR33112">
    <property type="entry name" value="DOMAIN PROTEIN, PUTATIVE-RELATED"/>
    <property type="match status" value="1"/>
</dbReference>
<dbReference type="OrthoDB" id="270167at2759"/>
<gene>
    <name evidence="2" type="ORF">B0I35DRAFT_380157</name>
</gene>
<name>A0A8K0SG35_9HYPO</name>
<sequence>MDNKDDEDQTLQVLRPYHQKPIVSQLVDIGSKLNQQEHTKYLSFVRCLTCLRPRGSQLHRTTIDAFCERQYVALSYTWKPSRYEDRECGRYWIEGWDDDQLKPSKVRNCVFDRVVAYMRYVNVEFFWIDKHCIRQNTCDLPCTRHIQCTPKRDAIQTMDLVYQFSKHPLALLSRPLQTESDLHLLACILSGDLVHGNSEDQLSVATPVHKARRALWLLLEITQEPWWSRAWTFQENYRGGKRMHLLIPHNPSLEQQKLKHPVFGKIPGELCMSSRIFSTEATRLCMALRNVAGKLPSVETHWIGNVLRAAGRYKVMLPKSSAMTRAVIADIEARDLSLPWDRLAIVANCCQYSVRLDSEALNQQRESLSLSVLAMCLLNGEILDNNDDDLQPVALLTASEFLKERLFKAFAAPEDEDRRLTFYKGCRLTNVELTPDGILTKGHLWKLGRVIDTSMFRQKLPWIDNLRGRLSLNQRKRLLQLVFCLDNLNYPVLAGRIDKYLATDANAGDNYDSFSEMYLHRMASELAAAIRARRKLGLGSIWNPTGQPAQYRAVFVWSYENKNAENANPAAFVFTSAWPRDPGSDSQDRNDIDRHVSFGVKLEGPLGTDRPPHLRICHWVFGMCFFEKCPRTEVVFPWPRALQAVRP</sequence>
<proteinExistence type="predicted"/>
<keyword evidence="3" id="KW-1185">Reference proteome</keyword>
<evidence type="ECO:0000313" key="3">
    <source>
        <dbReference type="Proteomes" id="UP000813444"/>
    </source>
</evidence>
<reference evidence="2" key="1">
    <citation type="journal article" date="2021" name="Nat. Commun.">
        <title>Genetic determinants of endophytism in the Arabidopsis root mycobiome.</title>
        <authorList>
            <person name="Mesny F."/>
            <person name="Miyauchi S."/>
            <person name="Thiergart T."/>
            <person name="Pickel B."/>
            <person name="Atanasova L."/>
            <person name="Karlsson M."/>
            <person name="Huettel B."/>
            <person name="Barry K.W."/>
            <person name="Haridas S."/>
            <person name="Chen C."/>
            <person name="Bauer D."/>
            <person name="Andreopoulos W."/>
            <person name="Pangilinan J."/>
            <person name="LaButti K."/>
            <person name="Riley R."/>
            <person name="Lipzen A."/>
            <person name="Clum A."/>
            <person name="Drula E."/>
            <person name="Henrissat B."/>
            <person name="Kohler A."/>
            <person name="Grigoriev I.V."/>
            <person name="Martin F.M."/>
            <person name="Hacquard S."/>
        </authorList>
    </citation>
    <scope>NUCLEOTIDE SEQUENCE</scope>
    <source>
        <strain evidence="2">MPI-CAGE-CH-0235</strain>
    </source>
</reference>
<dbReference type="AlphaFoldDB" id="A0A8K0SG35"/>
<evidence type="ECO:0000259" key="1">
    <source>
        <dbReference type="Pfam" id="PF06985"/>
    </source>
</evidence>
<dbReference type="Pfam" id="PF06985">
    <property type="entry name" value="HET"/>
    <property type="match status" value="1"/>
</dbReference>
<dbReference type="InterPro" id="IPR010730">
    <property type="entry name" value="HET"/>
</dbReference>
<feature type="domain" description="Heterokaryon incompatibility" evidence="1">
    <location>
        <begin position="71"/>
        <end position="235"/>
    </location>
</feature>
<dbReference type="EMBL" id="JAGPNK010000015">
    <property type="protein sequence ID" value="KAH7308399.1"/>
    <property type="molecule type" value="Genomic_DNA"/>
</dbReference>
<protein>
    <recommendedName>
        <fullName evidence="1">Heterokaryon incompatibility domain-containing protein</fullName>
    </recommendedName>
</protein>
<organism evidence="2 3">
    <name type="scientific">Stachybotrys elegans</name>
    <dbReference type="NCBI Taxonomy" id="80388"/>
    <lineage>
        <taxon>Eukaryota</taxon>
        <taxon>Fungi</taxon>
        <taxon>Dikarya</taxon>
        <taxon>Ascomycota</taxon>
        <taxon>Pezizomycotina</taxon>
        <taxon>Sordariomycetes</taxon>
        <taxon>Hypocreomycetidae</taxon>
        <taxon>Hypocreales</taxon>
        <taxon>Stachybotryaceae</taxon>
        <taxon>Stachybotrys</taxon>
    </lineage>
</organism>
<dbReference type="PANTHER" id="PTHR33112:SF16">
    <property type="entry name" value="HETEROKARYON INCOMPATIBILITY DOMAIN-CONTAINING PROTEIN"/>
    <property type="match status" value="1"/>
</dbReference>
<comment type="caution">
    <text evidence="2">The sequence shown here is derived from an EMBL/GenBank/DDBJ whole genome shotgun (WGS) entry which is preliminary data.</text>
</comment>
<dbReference type="Proteomes" id="UP000813444">
    <property type="component" value="Unassembled WGS sequence"/>
</dbReference>
<accession>A0A8K0SG35</accession>